<dbReference type="InterPro" id="IPR032187">
    <property type="entry name" value="SusF/SusE-like_C"/>
</dbReference>
<dbReference type="Gene3D" id="2.60.40.3620">
    <property type="match status" value="3"/>
</dbReference>
<dbReference type="OrthoDB" id="975117at2"/>
<feature type="domain" description="SusE outer membrane protein" evidence="1">
    <location>
        <begin position="21"/>
        <end position="129"/>
    </location>
</feature>
<feature type="domain" description="Outer membrane protein SusF/SusE-like C-terminal" evidence="2">
    <location>
        <begin position="266"/>
        <end position="361"/>
    </location>
</feature>
<dbReference type="Pfam" id="PF14292">
    <property type="entry name" value="SusE"/>
    <property type="match status" value="1"/>
</dbReference>
<evidence type="ECO:0000313" key="4">
    <source>
        <dbReference type="Proteomes" id="UP000053091"/>
    </source>
</evidence>
<dbReference type="GO" id="GO:2001070">
    <property type="term" value="F:starch binding"/>
    <property type="evidence" value="ECO:0007669"/>
    <property type="project" value="InterPro"/>
</dbReference>
<dbReference type="InterPro" id="IPR025970">
    <property type="entry name" value="SusE"/>
</dbReference>
<dbReference type="AlphaFoldDB" id="A0A0S7C2J0"/>
<name>A0A0S7C2J0_9BACT</name>
<dbReference type="GO" id="GO:0019867">
    <property type="term" value="C:outer membrane"/>
    <property type="evidence" value="ECO:0007669"/>
    <property type="project" value="InterPro"/>
</dbReference>
<proteinExistence type="predicted"/>
<sequence length="468" mass="51712">MKRLTYIACCLMAMAFATGCKEDELADLNKGDTPLALTLSEQTLILNETNRDKTILSMNWTSGSNYGTNAAITYELQIAQAGTGFTDPLTYFPGKTVYNYTFTTKALNNAIRGHFNTQAGTGITLEARVIATVAADNVDPQVSPVVSFSVTTYEPVSETLFLYGTATSAGWDNSQAIAMTPAEVPGTFTWQGQLSSGGFKFLTVAGQDFPSYVKGNSQNSIVLRTSASQTDNPWTISDPGIYEIEVNLLALSVLITKMEGPAYSQIFMVGSAAPNGWDISNATELVQNPDNLYEFTYTGVMNPGEFKFPVNRNSDWQQDMYMKLDETHMYLHHGGDPDDSKWEIAKKGYYTITLNLQDLTISINRLKLYMVGSATPIGWDISNSIEMEEDATDGCIFKYSGPMIAGEFKFPVNRNSDWGQDMYMRLDDTHMYLHHGGDPDDNKWTLTEDGNYAITANVEALTINIQKL</sequence>
<organism evidence="3">
    <name type="scientific">Lentimicrobium saccharophilum</name>
    <dbReference type="NCBI Taxonomy" id="1678841"/>
    <lineage>
        <taxon>Bacteria</taxon>
        <taxon>Pseudomonadati</taxon>
        <taxon>Bacteroidota</taxon>
        <taxon>Bacteroidia</taxon>
        <taxon>Bacteroidales</taxon>
        <taxon>Lentimicrobiaceae</taxon>
        <taxon>Lentimicrobium</taxon>
    </lineage>
</organism>
<protein>
    <submittedName>
        <fullName evidence="3">SusE outer membrane protein</fullName>
    </submittedName>
</protein>
<dbReference type="EMBL" id="DF968182">
    <property type="protein sequence ID" value="GAP43408.1"/>
    <property type="molecule type" value="Genomic_DNA"/>
</dbReference>
<evidence type="ECO:0000259" key="1">
    <source>
        <dbReference type="Pfam" id="PF14292"/>
    </source>
</evidence>
<evidence type="ECO:0000313" key="3">
    <source>
        <dbReference type="EMBL" id="GAP43408.1"/>
    </source>
</evidence>
<dbReference type="PROSITE" id="PS51257">
    <property type="entry name" value="PROKAR_LIPOPROTEIN"/>
    <property type="match status" value="1"/>
</dbReference>
<gene>
    <name evidence="3" type="ORF">TBC1_111561</name>
</gene>
<dbReference type="Pfam" id="PF16411">
    <property type="entry name" value="SusF_SusE"/>
    <property type="match status" value="1"/>
</dbReference>
<dbReference type="Proteomes" id="UP000053091">
    <property type="component" value="Unassembled WGS sequence"/>
</dbReference>
<dbReference type="RefSeq" id="WP_082189523.1">
    <property type="nucleotide sequence ID" value="NZ_DF968182.1"/>
</dbReference>
<reference evidence="3" key="1">
    <citation type="journal article" date="2015" name="Genome Announc.">
        <title>Draft Genome Sequence of Bacteroidales Strain TBC1, a Novel Isolate from a Methanogenic Wastewater Treatment System.</title>
        <authorList>
            <person name="Tourlousse D.M."/>
            <person name="Matsuura N."/>
            <person name="Sun L."/>
            <person name="Toyonaga M."/>
            <person name="Kuroda K."/>
            <person name="Ohashi A."/>
            <person name="Cruz R."/>
            <person name="Yamaguchi T."/>
            <person name="Sekiguchi Y."/>
        </authorList>
    </citation>
    <scope>NUCLEOTIDE SEQUENCE [LARGE SCALE GENOMIC DNA]</scope>
    <source>
        <strain evidence="3">TBC1</strain>
    </source>
</reference>
<evidence type="ECO:0000259" key="2">
    <source>
        <dbReference type="Pfam" id="PF16411"/>
    </source>
</evidence>
<keyword evidence="4" id="KW-1185">Reference proteome</keyword>
<accession>A0A0S7C2J0</accession>
<dbReference type="STRING" id="1678841.TBC1_111561"/>